<organism evidence="1">
    <name type="scientific">bioreactor metagenome</name>
    <dbReference type="NCBI Taxonomy" id="1076179"/>
    <lineage>
        <taxon>unclassified sequences</taxon>
        <taxon>metagenomes</taxon>
        <taxon>ecological metagenomes</taxon>
    </lineage>
</organism>
<evidence type="ECO:0000313" key="1">
    <source>
        <dbReference type="EMBL" id="MPM39370.1"/>
    </source>
</evidence>
<name>A0A644ZER8_9ZZZZ</name>
<sequence length="33" mass="3812">MVQQENKIGDRKSIADLFTEIILDCQITEVVYV</sequence>
<proteinExistence type="predicted"/>
<accession>A0A644ZER8</accession>
<dbReference type="AlphaFoldDB" id="A0A644ZER8"/>
<dbReference type="EMBL" id="VSSQ01008615">
    <property type="protein sequence ID" value="MPM39370.1"/>
    <property type="molecule type" value="Genomic_DNA"/>
</dbReference>
<protein>
    <submittedName>
        <fullName evidence="1">Uncharacterized protein</fullName>
    </submittedName>
</protein>
<comment type="caution">
    <text evidence="1">The sequence shown here is derived from an EMBL/GenBank/DDBJ whole genome shotgun (WGS) entry which is preliminary data.</text>
</comment>
<reference evidence="1" key="1">
    <citation type="submission" date="2019-08" db="EMBL/GenBank/DDBJ databases">
        <authorList>
            <person name="Kucharzyk K."/>
            <person name="Murdoch R.W."/>
            <person name="Higgins S."/>
            <person name="Loffler F."/>
        </authorList>
    </citation>
    <scope>NUCLEOTIDE SEQUENCE</scope>
</reference>
<gene>
    <name evidence="1" type="ORF">SDC9_86003</name>
</gene>